<keyword evidence="6" id="KW-1185">Reference proteome</keyword>
<evidence type="ECO:0000256" key="1">
    <source>
        <dbReference type="ARBA" id="ARBA00023110"/>
    </source>
</evidence>
<dbReference type="Proteomes" id="UP000266258">
    <property type="component" value="Unassembled WGS sequence"/>
</dbReference>
<dbReference type="RefSeq" id="WP_119497081.1">
    <property type="nucleotide sequence ID" value="NZ_NRJH01000035.1"/>
</dbReference>
<name>A0A3A1Y8Q1_9GAMM</name>
<dbReference type="PANTHER" id="PTHR43246">
    <property type="entry name" value="PEPTIDYL-PROLYL CIS-TRANS ISOMERASE CYP38, CHLOROPLASTIC"/>
    <property type="match status" value="1"/>
</dbReference>
<comment type="caution">
    <text evidence="5">The sequence shown here is derived from an EMBL/GenBank/DDBJ whole genome shotgun (WGS) entry which is preliminary data.</text>
</comment>
<dbReference type="PRINTS" id="PR00153">
    <property type="entry name" value="CSAPPISMRASE"/>
</dbReference>
<organism evidence="5 6">
    <name type="scientific">Psittacicella melopsittaci</name>
    <dbReference type="NCBI Taxonomy" id="2028576"/>
    <lineage>
        <taxon>Bacteria</taxon>
        <taxon>Pseudomonadati</taxon>
        <taxon>Pseudomonadota</taxon>
        <taxon>Gammaproteobacteria</taxon>
        <taxon>Pasteurellales</taxon>
        <taxon>Psittacicellaceae</taxon>
        <taxon>Psittacicella</taxon>
    </lineage>
</organism>
<dbReference type="InterPro" id="IPR044665">
    <property type="entry name" value="E_coli_cyclophilin_A-like"/>
</dbReference>
<dbReference type="AlphaFoldDB" id="A0A3A1Y8Q1"/>
<evidence type="ECO:0000256" key="3">
    <source>
        <dbReference type="RuleBase" id="RU363019"/>
    </source>
</evidence>
<protein>
    <recommendedName>
        <fullName evidence="3">Peptidyl-prolyl cis-trans isomerase</fullName>
        <shortName evidence="3">PPIase</shortName>
        <ecNumber evidence="3">5.2.1.8</ecNumber>
    </recommendedName>
</protein>
<evidence type="ECO:0000313" key="6">
    <source>
        <dbReference type="Proteomes" id="UP000266258"/>
    </source>
</evidence>
<comment type="function">
    <text evidence="3">PPIases accelerate the folding of proteins. It catalyzes the cis-trans isomerization of proline imidic peptide bonds in oligopeptides.</text>
</comment>
<dbReference type="InterPro" id="IPR002130">
    <property type="entry name" value="Cyclophilin-type_PPIase_dom"/>
</dbReference>
<evidence type="ECO:0000313" key="5">
    <source>
        <dbReference type="EMBL" id="RIY32504.1"/>
    </source>
</evidence>
<dbReference type="OrthoDB" id="9807797at2"/>
<feature type="domain" description="PPIase cyclophilin-type" evidence="4">
    <location>
        <begin position="38"/>
        <end position="202"/>
    </location>
</feature>
<dbReference type="Gene3D" id="2.40.100.10">
    <property type="entry name" value="Cyclophilin-like"/>
    <property type="match status" value="1"/>
</dbReference>
<gene>
    <name evidence="5" type="ORF">CJP74_04460</name>
</gene>
<evidence type="ECO:0000256" key="2">
    <source>
        <dbReference type="ARBA" id="ARBA00023235"/>
    </source>
</evidence>
<dbReference type="PROSITE" id="PS50072">
    <property type="entry name" value="CSA_PPIASE_2"/>
    <property type="match status" value="1"/>
</dbReference>
<dbReference type="EC" id="5.2.1.8" evidence="3"/>
<accession>A0A3A1Y8Q1</accession>
<dbReference type="GO" id="GO:0003755">
    <property type="term" value="F:peptidyl-prolyl cis-trans isomerase activity"/>
    <property type="evidence" value="ECO:0007669"/>
    <property type="project" value="UniProtKB-UniRule"/>
</dbReference>
<proteinExistence type="inferred from homology"/>
<reference evidence="5 6" key="1">
    <citation type="submission" date="2017-08" db="EMBL/GenBank/DDBJ databases">
        <title>Reclassification of Bisgaard taxon 37 and 44.</title>
        <authorList>
            <person name="Christensen H."/>
        </authorList>
    </citation>
    <scope>NUCLEOTIDE SEQUENCE [LARGE SCALE GENOMIC DNA]</scope>
    <source>
        <strain evidence="5 6">B96_4</strain>
    </source>
</reference>
<dbReference type="InterPro" id="IPR029000">
    <property type="entry name" value="Cyclophilin-like_dom_sf"/>
</dbReference>
<comment type="similarity">
    <text evidence="3">Belongs to the cyclophilin-type PPIase family.</text>
</comment>
<sequence length="204" mass="22948">MSKDKIDHTENLFKDDNKNVENLNALASTDTILAQEDKNTLVLMKTNFGDFKIELYDTQAPITVDNFLKYVTNKFYDGIIFHRYVKGFVLQGGGYNLKGLEQRTLEPIKNESNNGLSNAPYTLSMARTVIPDSATSQFFINLVDNSKHLDAKVDRFGNVVKDGYAVFGKIIEGHENLEHLKNVKVDAQDTPLDNLVIESVEVLS</sequence>
<dbReference type="Pfam" id="PF00160">
    <property type="entry name" value="Pro_isomerase"/>
    <property type="match status" value="1"/>
</dbReference>
<dbReference type="SUPFAM" id="SSF50891">
    <property type="entry name" value="Cyclophilin-like"/>
    <property type="match status" value="1"/>
</dbReference>
<keyword evidence="2 3" id="KW-0413">Isomerase</keyword>
<keyword evidence="1 3" id="KW-0697">Rotamase</keyword>
<dbReference type="EMBL" id="NRJH01000035">
    <property type="protein sequence ID" value="RIY32504.1"/>
    <property type="molecule type" value="Genomic_DNA"/>
</dbReference>
<evidence type="ECO:0000259" key="4">
    <source>
        <dbReference type="PROSITE" id="PS50072"/>
    </source>
</evidence>
<comment type="catalytic activity">
    <reaction evidence="3">
        <text>[protein]-peptidylproline (omega=180) = [protein]-peptidylproline (omega=0)</text>
        <dbReference type="Rhea" id="RHEA:16237"/>
        <dbReference type="Rhea" id="RHEA-COMP:10747"/>
        <dbReference type="Rhea" id="RHEA-COMP:10748"/>
        <dbReference type="ChEBI" id="CHEBI:83833"/>
        <dbReference type="ChEBI" id="CHEBI:83834"/>
        <dbReference type="EC" id="5.2.1.8"/>
    </reaction>
</comment>